<sequence>MLIRILLCLLLLVANFQLNAADKNSSGGFIDVNVYPYLSDVDYDNTITFNIGAKLKNRFSYFSLTNLGNEKGEAALTDLNTFYTEQNIRWQMSEKSPIDLTLQMNFRSGDDNDRHRLGFRWRINDTQIFNSAFKAINLSWSINFHLKQFDNVPENVWQMEHVFRMTFPIFDNRLYLAGFIDHTFNENLPENVPKNPMVGEVQLGYRIIENLFFITEFRVNEYRRSDVNNMAVGLEYLIKW</sequence>
<evidence type="ECO:0000313" key="2">
    <source>
        <dbReference type="EMBL" id="KGJ90981.1"/>
    </source>
</evidence>
<dbReference type="EMBL" id="JQEC01000044">
    <property type="protein sequence ID" value="KGJ90981.1"/>
    <property type="molecule type" value="Genomic_DNA"/>
</dbReference>
<protein>
    <submittedName>
        <fullName evidence="2">Uncharacterized protein</fullName>
    </submittedName>
</protein>
<dbReference type="RefSeq" id="WP_052093857.1">
    <property type="nucleotide sequence ID" value="NZ_JQEC01000044.1"/>
</dbReference>
<reference evidence="2 3" key="1">
    <citation type="submission" date="2014-08" db="EMBL/GenBank/DDBJ databases">
        <title>Genomic and Phenotypic Diversity of Colwellia psychrerythraea strains from Disparate Marine Basins.</title>
        <authorList>
            <person name="Techtmann S.M."/>
            <person name="Stelling S.C."/>
            <person name="Utturkar S.M."/>
            <person name="Alshibli N."/>
            <person name="Harris A."/>
            <person name="Brown S.D."/>
            <person name="Hazen T.C."/>
        </authorList>
    </citation>
    <scope>NUCLEOTIDE SEQUENCE [LARGE SCALE GENOMIC DNA]</scope>
    <source>
        <strain evidence="2 3">GAB14E</strain>
    </source>
</reference>
<keyword evidence="1" id="KW-0732">Signal</keyword>
<gene>
    <name evidence="2" type="ORF">GAB14E_0645</name>
</gene>
<proteinExistence type="predicted"/>
<evidence type="ECO:0000313" key="3">
    <source>
        <dbReference type="Proteomes" id="UP000029868"/>
    </source>
</evidence>
<dbReference type="PATRIC" id="fig|28229.3.peg.3310"/>
<dbReference type="Proteomes" id="UP000029868">
    <property type="component" value="Unassembled WGS sequence"/>
</dbReference>
<dbReference type="OrthoDB" id="277760at2"/>
<evidence type="ECO:0000256" key="1">
    <source>
        <dbReference type="SAM" id="SignalP"/>
    </source>
</evidence>
<organism evidence="2 3">
    <name type="scientific">Colwellia psychrerythraea</name>
    <name type="common">Vibrio psychroerythus</name>
    <dbReference type="NCBI Taxonomy" id="28229"/>
    <lineage>
        <taxon>Bacteria</taxon>
        <taxon>Pseudomonadati</taxon>
        <taxon>Pseudomonadota</taxon>
        <taxon>Gammaproteobacteria</taxon>
        <taxon>Alteromonadales</taxon>
        <taxon>Colwelliaceae</taxon>
        <taxon>Colwellia</taxon>
    </lineage>
</organism>
<feature type="chain" id="PRO_5001957375" evidence="1">
    <location>
        <begin position="21"/>
        <end position="240"/>
    </location>
</feature>
<comment type="caution">
    <text evidence="2">The sequence shown here is derived from an EMBL/GenBank/DDBJ whole genome shotgun (WGS) entry which is preliminary data.</text>
</comment>
<feature type="signal peptide" evidence="1">
    <location>
        <begin position="1"/>
        <end position="20"/>
    </location>
</feature>
<dbReference type="AlphaFoldDB" id="A0A099KKM3"/>
<accession>A0A099KKM3</accession>
<name>A0A099KKM3_COLPS</name>